<feature type="transmembrane region" description="Helical" evidence="1">
    <location>
        <begin position="312"/>
        <end position="335"/>
    </location>
</feature>
<keyword evidence="1" id="KW-1133">Transmembrane helix</keyword>
<dbReference type="Gene3D" id="3.40.50.720">
    <property type="entry name" value="NAD(P)-binding Rossmann-like Domain"/>
    <property type="match status" value="1"/>
</dbReference>
<sequence>MRILVLGGYGLIGSEICRTLFMAGHEVVSLSRTPKSASRLLPQVEWLKGDMRRMLKASDWNHFLDGVDAVVNAASALQDSLLIDLEAVHHLSVQGCLEACSERGIARFVQISSTGAEPNAPTAFMRTKALGDDAVMDSSIDWVILRPGLVLAPSAYSGTALLRFLAGFPYFQPMVMADRRMQTIHVDELTEAALMAVEGRIPAHADIDLVEAESHSFEELVAGMRNWLGFSPAAYTIRLSERAAHALSGIANVLGQLGWRSPLRSTSMQVLEGHVTGDPSLWHSISGRYCRSYEETLAIIPSTTQERWFSKLALMLPVLIVTLSLFWIATGVITLCQMPQAASLLTASGATILQSQFLLASAAFIDIGLGAAILVRNLAQRVCLAMILMTLVYLVSATILVPQLWIDPLGSLLKAVPAMMLALITRSLLTGR</sequence>
<keyword evidence="1" id="KW-0812">Transmembrane</keyword>
<evidence type="ECO:0000313" key="3">
    <source>
        <dbReference type="EMBL" id="PLW77021.1"/>
    </source>
</evidence>
<dbReference type="InterPro" id="IPR051207">
    <property type="entry name" value="ComplexI_NDUFA9_subunit"/>
</dbReference>
<proteinExistence type="predicted"/>
<dbReference type="GO" id="GO:0044877">
    <property type="term" value="F:protein-containing complex binding"/>
    <property type="evidence" value="ECO:0007669"/>
    <property type="project" value="TreeGrafter"/>
</dbReference>
<comment type="caution">
    <text evidence="3">The sequence shown here is derived from an EMBL/GenBank/DDBJ whole genome shotgun (WGS) entry which is preliminary data.</text>
</comment>
<dbReference type="InterPro" id="IPR016040">
    <property type="entry name" value="NAD(P)-bd_dom"/>
</dbReference>
<dbReference type="SUPFAM" id="SSF51735">
    <property type="entry name" value="NAD(P)-binding Rossmann-fold domains"/>
    <property type="match status" value="1"/>
</dbReference>
<organism evidence="3 4">
    <name type="scientific">Cohaesibacter celericrescens</name>
    <dbReference type="NCBI Taxonomy" id="2067669"/>
    <lineage>
        <taxon>Bacteria</taxon>
        <taxon>Pseudomonadati</taxon>
        <taxon>Pseudomonadota</taxon>
        <taxon>Alphaproteobacteria</taxon>
        <taxon>Hyphomicrobiales</taxon>
        <taxon>Cohaesibacteraceae</taxon>
    </lineage>
</organism>
<feature type="transmembrane region" description="Helical" evidence="1">
    <location>
        <begin position="382"/>
        <end position="406"/>
    </location>
</feature>
<evidence type="ECO:0000259" key="2">
    <source>
        <dbReference type="Pfam" id="PF13460"/>
    </source>
</evidence>
<accession>A0A2N5XR85</accession>
<keyword evidence="3" id="KW-0830">Ubiquinone</keyword>
<evidence type="ECO:0000256" key="1">
    <source>
        <dbReference type="SAM" id="Phobius"/>
    </source>
</evidence>
<dbReference type="Proteomes" id="UP000234881">
    <property type="component" value="Unassembled WGS sequence"/>
</dbReference>
<dbReference type="RefSeq" id="WP_101534311.1">
    <property type="nucleotide sequence ID" value="NZ_JBFHIU010000049.1"/>
</dbReference>
<dbReference type="PANTHER" id="PTHR12126:SF11">
    <property type="entry name" value="NADH DEHYDROGENASE [UBIQUINONE] 1 ALPHA SUBCOMPLEX SUBUNIT 9, MITOCHONDRIAL"/>
    <property type="match status" value="1"/>
</dbReference>
<dbReference type="AlphaFoldDB" id="A0A2N5XR85"/>
<evidence type="ECO:0000313" key="4">
    <source>
        <dbReference type="Proteomes" id="UP000234881"/>
    </source>
</evidence>
<dbReference type="PANTHER" id="PTHR12126">
    <property type="entry name" value="NADH-UBIQUINONE OXIDOREDUCTASE 39 KDA SUBUNIT-RELATED"/>
    <property type="match status" value="1"/>
</dbReference>
<protein>
    <submittedName>
        <fullName evidence="3">NADH-ubiquinone oxidoreductase</fullName>
    </submittedName>
</protein>
<gene>
    <name evidence="3" type="ORF">C0081_13335</name>
</gene>
<name>A0A2N5XR85_9HYPH</name>
<feature type="domain" description="NAD(P)-binding" evidence="2">
    <location>
        <begin position="7"/>
        <end position="150"/>
    </location>
</feature>
<reference evidence="3 4" key="1">
    <citation type="submission" date="2018-01" db="EMBL/GenBank/DDBJ databases">
        <title>The draft genome sequence of Cohaesibacter sp. H1304.</title>
        <authorList>
            <person name="Wang N.-N."/>
            <person name="Du Z.-J."/>
        </authorList>
    </citation>
    <scope>NUCLEOTIDE SEQUENCE [LARGE SCALE GENOMIC DNA]</scope>
    <source>
        <strain evidence="3 4">H1304</strain>
    </source>
</reference>
<dbReference type="InterPro" id="IPR025695">
    <property type="entry name" value="DoxX-like"/>
</dbReference>
<keyword evidence="1" id="KW-0472">Membrane</keyword>
<keyword evidence="4" id="KW-1185">Reference proteome</keyword>
<dbReference type="EMBL" id="PKUQ01000022">
    <property type="protein sequence ID" value="PLW77021.1"/>
    <property type="molecule type" value="Genomic_DNA"/>
</dbReference>
<feature type="transmembrane region" description="Helical" evidence="1">
    <location>
        <begin position="355"/>
        <end position="375"/>
    </location>
</feature>
<dbReference type="OrthoDB" id="5377001at2"/>
<dbReference type="Pfam" id="PF13781">
    <property type="entry name" value="DoxX_3"/>
    <property type="match status" value="1"/>
</dbReference>
<dbReference type="InterPro" id="IPR036291">
    <property type="entry name" value="NAD(P)-bd_dom_sf"/>
</dbReference>
<dbReference type="Pfam" id="PF13460">
    <property type="entry name" value="NAD_binding_10"/>
    <property type="match status" value="1"/>
</dbReference>